<reference evidence="1 2" key="1">
    <citation type="submission" date="2017-08" db="EMBL/GenBank/DDBJ databases">
        <title>Infants hospitalized years apart are colonized by the same room-sourced microbial strains.</title>
        <authorList>
            <person name="Brooks B."/>
            <person name="Olm M.R."/>
            <person name="Firek B.A."/>
            <person name="Baker R."/>
            <person name="Thomas B.C."/>
            <person name="Morowitz M.J."/>
            <person name="Banfield J.F."/>
        </authorList>
    </citation>
    <scope>NUCLEOTIDE SEQUENCE [LARGE SCALE GENOMIC DNA]</scope>
    <source>
        <strain evidence="1">S2_005_002_R2_29</strain>
    </source>
</reference>
<evidence type="ECO:0000313" key="1">
    <source>
        <dbReference type="EMBL" id="PZQ45101.1"/>
    </source>
</evidence>
<dbReference type="EMBL" id="QFQB01000063">
    <property type="protein sequence ID" value="PZQ45101.1"/>
    <property type="molecule type" value="Genomic_DNA"/>
</dbReference>
<comment type="caution">
    <text evidence="1">The sequence shown here is derived from an EMBL/GenBank/DDBJ whole genome shotgun (WGS) entry which is preliminary data.</text>
</comment>
<organism evidence="1 2">
    <name type="scientific">Micavibrio aeruginosavorus</name>
    <dbReference type="NCBI Taxonomy" id="349221"/>
    <lineage>
        <taxon>Bacteria</taxon>
        <taxon>Pseudomonadati</taxon>
        <taxon>Bdellovibrionota</taxon>
        <taxon>Bdellovibrionia</taxon>
        <taxon>Bdellovibrionales</taxon>
        <taxon>Pseudobdellovibrionaceae</taxon>
        <taxon>Micavibrio</taxon>
    </lineage>
</organism>
<sequence length="169" mass="19680">MRDDYNSLSEQTEGQWLKQGLGVKHTGLVAVLTNGYLIDGDGDEILLDEDVSFFTFKIADEIDRNDLTERIVAWIKEEDILNWAKEEFEDFFKQADVLLKFIFVDDFEIFGDEDEGISLIKQRDMDEDTVFEGVVDEEELRKNIDHVLKYNLKIGEDGNDLRNQMVLNF</sequence>
<proteinExistence type="predicted"/>
<protein>
    <submittedName>
        <fullName evidence="1">Uncharacterized protein</fullName>
    </submittedName>
</protein>
<name>A0A2W5MUZ8_9BACT</name>
<accession>A0A2W5MUZ8</accession>
<dbReference type="AlphaFoldDB" id="A0A2W5MUZ8"/>
<dbReference type="Proteomes" id="UP000249417">
    <property type="component" value="Unassembled WGS sequence"/>
</dbReference>
<evidence type="ECO:0000313" key="2">
    <source>
        <dbReference type="Proteomes" id="UP000249417"/>
    </source>
</evidence>
<gene>
    <name evidence="1" type="ORF">DI551_08480</name>
</gene>